<feature type="region of interest" description="Disordered" evidence="6">
    <location>
        <begin position="258"/>
        <end position="289"/>
    </location>
</feature>
<dbReference type="Gene3D" id="1.25.40.90">
    <property type="match status" value="1"/>
</dbReference>
<dbReference type="InterPro" id="IPR013809">
    <property type="entry name" value="ENTH"/>
</dbReference>
<dbReference type="PANTHER" id="PTHR12276">
    <property type="entry name" value="EPSIN/ENT-RELATED"/>
    <property type="match status" value="1"/>
</dbReference>
<evidence type="ECO:0000256" key="5">
    <source>
        <dbReference type="ARBA" id="ARBA00023329"/>
    </source>
</evidence>
<evidence type="ECO:0000313" key="8">
    <source>
        <dbReference type="EMBL" id="KAG0571925.1"/>
    </source>
</evidence>
<feature type="compositionally biased region" description="Basic and acidic residues" evidence="6">
    <location>
        <begin position="234"/>
        <end position="243"/>
    </location>
</feature>
<dbReference type="InterPro" id="IPR008942">
    <property type="entry name" value="ENTH_VHS"/>
</dbReference>
<dbReference type="GO" id="GO:0005768">
    <property type="term" value="C:endosome"/>
    <property type="evidence" value="ECO:0007669"/>
    <property type="project" value="TreeGrafter"/>
</dbReference>
<organism evidence="8 9">
    <name type="scientific">Ceratodon purpureus</name>
    <name type="common">Fire moss</name>
    <name type="synonym">Dicranum purpureum</name>
    <dbReference type="NCBI Taxonomy" id="3225"/>
    <lineage>
        <taxon>Eukaryota</taxon>
        <taxon>Viridiplantae</taxon>
        <taxon>Streptophyta</taxon>
        <taxon>Embryophyta</taxon>
        <taxon>Bryophyta</taxon>
        <taxon>Bryophytina</taxon>
        <taxon>Bryopsida</taxon>
        <taxon>Dicranidae</taxon>
        <taxon>Pseudoditrichales</taxon>
        <taxon>Ditrichaceae</taxon>
        <taxon>Ceratodon</taxon>
    </lineage>
</organism>
<accession>A0A8T0HMA6</accession>
<dbReference type="GO" id="GO:0006897">
    <property type="term" value="P:endocytosis"/>
    <property type="evidence" value="ECO:0007669"/>
    <property type="project" value="TreeGrafter"/>
</dbReference>
<dbReference type="FunFam" id="1.25.40.90:FF:000006">
    <property type="entry name" value="Clathrin interactor 1"/>
    <property type="match status" value="1"/>
</dbReference>
<dbReference type="PANTHER" id="PTHR12276:SF45">
    <property type="entry name" value="CLATHRIN INTERACTOR 1"/>
    <property type="match status" value="1"/>
</dbReference>
<dbReference type="Pfam" id="PF01417">
    <property type="entry name" value="ENTH"/>
    <property type="match status" value="1"/>
</dbReference>
<dbReference type="PROSITE" id="PS50942">
    <property type="entry name" value="ENTH"/>
    <property type="match status" value="1"/>
</dbReference>
<comment type="caution">
    <text evidence="8">The sequence shown here is derived from an EMBL/GenBank/DDBJ whole genome shotgun (WGS) entry which is preliminary data.</text>
</comment>
<dbReference type="GO" id="GO:0030125">
    <property type="term" value="C:clathrin vesicle coat"/>
    <property type="evidence" value="ECO:0007669"/>
    <property type="project" value="TreeGrafter"/>
</dbReference>
<evidence type="ECO:0000256" key="3">
    <source>
        <dbReference type="ARBA" id="ARBA00010130"/>
    </source>
</evidence>
<feature type="domain" description="ENTH" evidence="7">
    <location>
        <begin position="52"/>
        <end position="184"/>
    </location>
</feature>
<dbReference type="GO" id="GO:0005886">
    <property type="term" value="C:plasma membrane"/>
    <property type="evidence" value="ECO:0007669"/>
    <property type="project" value="TreeGrafter"/>
</dbReference>
<name>A0A8T0HMA6_CERPU</name>
<protein>
    <recommendedName>
        <fullName evidence="7">ENTH domain-containing protein</fullName>
    </recommendedName>
</protein>
<evidence type="ECO:0000259" key="7">
    <source>
        <dbReference type="PROSITE" id="PS50942"/>
    </source>
</evidence>
<comment type="subcellular location">
    <subcellularLocation>
        <location evidence="1">Cytoplasmic vesicle</location>
        <location evidence="1">Clathrin-coated vesicle</location>
    </subcellularLocation>
    <subcellularLocation>
        <location evidence="2">Golgi apparatus</location>
    </subcellularLocation>
</comment>
<dbReference type="AlphaFoldDB" id="A0A8T0HMA6"/>
<dbReference type="GO" id="GO:0005794">
    <property type="term" value="C:Golgi apparatus"/>
    <property type="evidence" value="ECO:0007669"/>
    <property type="project" value="UniProtKB-SubCell"/>
</dbReference>
<evidence type="ECO:0000256" key="1">
    <source>
        <dbReference type="ARBA" id="ARBA00004132"/>
    </source>
</evidence>
<dbReference type="GO" id="GO:0005543">
    <property type="term" value="F:phospholipid binding"/>
    <property type="evidence" value="ECO:0007669"/>
    <property type="project" value="TreeGrafter"/>
</dbReference>
<evidence type="ECO:0000313" key="9">
    <source>
        <dbReference type="Proteomes" id="UP000822688"/>
    </source>
</evidence>
<comment type="similarity">
    <text evidence="3">Belongs to the epsin family.</text>
</comment>
<dbReference type="Proteomes" id="UP000822688">
    <property type="component" value="Chromosome V"/>
</dbReference>
<proteinExistence type="inferred from homology"/>
<dbReference type="SMART" id="SM00273">
    <property type="entry name" value="ENTH"/>
    <property type="match status" value="1"/>
</dbReference>
<dbReference type="GO" id="GO:0030276">
    <property type="term" value="F:clathrin binding"/>
    <property type="evidence" value="ECO:0007669"/>
    <property type="project" value="TreeGrafter"/>
</dbReference>
<evidence type="ECO:0000256" key="6">
    <source>
        <dbReference type="SAM" id="MobiDB-lite"/>
    </source>
</evidence>
<evidence type="ECO:0000256" key="4">
    <source>
        <dbReference type="ARBA" id="ARBA00023034"/>
    </source>
</evidence>
<keyword evidence="4" id="KW-0333">Golgi apparatus</keyword>
<dbReference type="EMBL" id="CM026426">
    <property type="protein sequence ID" value="KAG0571925.1"/>
    <property type="molecule type" value="Genomic_DNA"/>
</dbReference>
<keyword evidence="9" id="KW-1185">Reference proteome</keyword>
<sequence>MNRVVLIKHLQDVRETLCRIGRARHGSFGISAMDLKKVLDQTVRELRREVNKKVLKVPEIEIKVLEATSNEPWGPHGTIMGDIAQATRNFQEYHMIMGVLWKRLHDSGKNWRHVYKSLTVMEYLIANGAERVIDELREQAYQIQALLDFQYLEPNGKDQGINVQKKAQSILALINDRGKIRELRHKAAANRDKYRGLSSSGMSFKPSSYISTSGIYADKEDEQYGGGPSVNAQKDADNKDLESRSQWVSNRDDCSCVEREHNEGCASSKGGDRNSDNLSSTDGDRSHDIDEYRQYSRCSGNQGVMAAVTRAQSTLSHSSYSVPTSQLPPRKSGRELFFTIKSAADDLDDFDPRGTSKPPVPVAKDESRNQSQNALEDLFADVEFQAPFPPISATARNNVLEQDHLQTPYAFNQVSKPNSTNITAKDEFQSFSQALPQANDTGFNDGKSFDSFNPSFASFNASPKSTTQEVINGGFHPMCDSASFILDEQFKVGPSTLGSPSITLSDNVDVFSSFNPFSTKDHVMAGNQAAHLQQPPHTNPFLSTTSSSAFWDDPLITSLVDLTIGRGQKQDQTAQLSINEIGSNMAASGSAVSRVNSLPLGATTLSSGRQINRTVGLGRCASDLPKSS</sequence>
<reference evidence="8" key="1">
    <citation type="submission" date="2020-06" db="EMBL/GenBank/DDBJ databases">
        <title>WGS assembly of Ceratodon purpureus strain R40.</title>
        <authorList>
            <person name="Carey S.B."/>
            <person name="Jenkins J."/>
            <person name="Shu S."/>
            <person name="Lovell J.T."/>
            <person name="Sreedasyam A."/>
            <person name="Maumus F."/>
            <person name="Tiley G.P."/>
            <person name="Fernandez-Pozo N."/>
            <person name="Barry K."/>
            <person name="Chen C."/>
            <person name="Wang M."/>
            <person name="Lipzen A."/>
            <person name="Daum C."/>
            <person name="Saski C.A."/>
            <person name="Payton A.C."/>
            <person name="Mcbreen J.C."/>
            <person name="Conrad R.E."/>
            <person name="Kollar L.M."/>
            <person name="Olsson S."/>
            <person name="Huttunen S."/>
            <person name="Landis J.B."/>
            <person name="Wickett N.J."/>
            <person name="Johnson M.G."/>
            <person name="Rensing S.A."/>
            <person name="Grimwood J."/>
            <person name="Schmutz J."/>
            <person name="Mcdaniel S.F."/>
        </authorList>
    </citation>
    <scope>NUCLEOTIDE SEQUENCE</scope>
    <source>
        <strain evidence="8">R40</strain>
    </source>
</reference>
<keyword evidence="5" id="KW-0968">Cytoplasmic vesicle</keyword>
<feature type="region of interest" description="Disordered" evidence="6">
    <location>
        <begin position="220"/>
        <end position="245"/>
    </location>
</feature>
<feature type="region of interest" description="Disordered" evidence="6">
    <location>
        <begin position="347"/>
        <end position="370"/>
    </location>
</feature>
<dbReference type="CDD" id="cd03571">
    <property type="entry name" value="ENTH"/>
    <property type="match status" value="1"/>
</dbReference>
<evidence type="ECO:0000256" key="2">
    <source>
        <dbReference type="ARBA" id="ARBA00004555"/>
    </source>
</evidence>
<gene>
    <name evidence="8" type="ORF">KC19_VG054200</name>
</gene>
<dbReference type="SUPFAM" id="SSF48464">
    <property type="entry name" value="ENTH/VHS domain"/>
    <property type="match status" value="1"/>
</dbReference>